<organism evidence="7 8">
    <name type="scientific">Desulfosporosinus fructosivorans</name>
    <dbReference type="NCBI Taxonomy" id="2018669"/>
    <lineage>
        <taxon>Bacteria</taxon>
        <taxon>Bacillati</taxon>
        <taxon>Bacillota</taxon>
        <taxon>Clostridia</taxon>
        <taxon>Eubacteriales</taxon>
        <taxon>Desulfitobacteriaceae</taxon>
        <taxon>Desulfosporosinus</taxon>
    </lineage>
</organism>
<dbReference type="GO" id="GO:0008234">
    <property type="term" value="F:cysteine-type peptidase activity"/>
    <property type="evidence" value="ECO:0007669"/>
    <property type="project" value="UniProtKB-KW"/>
</dbReference>
<gene>
    <name evidence="7" type="ORF">E4K67_16775</name>
</gene>
<sequence length="266" mass="27682">MWLGSATLAALLLASSLTASASSQTSPATATAATSTGSSMKHVLTASSFVPSRTYTEAVRKELQWISSPAIDEVKVEADAELPKSVPTPSDSVTVAAVQPAEVVTAQPAKVAAAQPAKVVQPEKPKKVQAPATPVQVAEAPKLQISRSDSSSLVDNARSLTGVPYVYGGTSRSGFDCSGYTQYVYKGSGISLPRTSSSQYKVGSSVKKAQLQEGDLVFFATNNSGPSHVGIYIGGESFIHASNSGVRTSSLSEGYYADRYLGARRP</sequence>
<evidence type="ECO:0000313" key="7">
    <source>
        <dbReference type="EMBL" id="TGE37069.1"/>
    </source>
</evidence>
<feature type="signal peptide" evidence="5">
    <location>
        <begin position="1"/>
        <end position="21"/>
    </location>
</feature>
<proteinExistence type="inferred from homology"/>
<dbReference type="Pfam" id="PF00877">
    <property type="entry name" value="NLPC_P60"/>
    <property type="match status" value="1"/>
</dbReference>
<evidence type="ECO:0000313" key="8">
    <source>
        <dbReference type="Proteomes" id="UP000298460"/>
    </source>
</evidence>
<dbReference type="GO" id="GO:0006508">
    <property type="term" value="P:proteolysis"/>
    <property type="evidence" value="ECO:0007669"/>
    <property type="project" value="UniProtKB-KW"/>
</dbReference>
<keyword evidence="2" id="KW-0645">Protease</keyword>
<keyword evidence="8" id="KW-1185">Reference proteome</keyword>
<reference evidence="7 8" key="1">
    <citation type="submission" date="2019-03" db="EMBL/GenBank/DDBJ databases">
        <title>Draft Genome Sequence of Desulfosporosinus fructosivorans Strain 63.6F, Isolated from Marine Sediment in the Baltic Sea.</title>
        <authorList>
            <person name="Hausmann B."/>
            <person name="Vandieken V."/>
            <person name="Pjevac P."/>
            <person name="Schreck K."/>
            <person name="Herbold C.W."/>
            <person name="Loy A."/>
        </authorList>
    </citation>
    <scope>NUCLEOTIDE SEQUENCE [LARGE SCALE GENOMIC DNA]</scope>
    <source>
        <strain evidence="7 8">63.6F</strain>
    </source>
</reference>
<evidence type="ECO:0000256" key="2">
    <source>
        <dbReference type="ARBA" id="ARBA00022670"/>
    </source>
</evidence>
<accession>A0A4Z0R3M2</accession>
<name>A0A4Z0R3M2_9FIRM</name>
<evidence type="ECO:0000256" key="3">
    <source>
        <dbReference type="ARBA" id="ARBA00022801"/>
    </source>
</evidence>
<dbReference type="OrthoDB" id="9808890at2"/>
<dbReference type="Gene3D" id="3.90.1720.10">
    <property type="entry name" value="endopeptidase domain like (from Nostoc punctiforme)"/>
    <property type="match status" value="1"/>
</dbReference>
<dbReference type="InterPro" id="IPR051202">
    <property type="entry name" value="Peptidase_C40"/>
</dbReference>
<dbReference type="PROSITE" id="PS51935">
    <property type="entry name" value="NLPC_P60"/>
    <property type="match status" value="1"/>
</dbReference>
<dbReference type="Proteomes" id="UP000298460">
    <property type="component" value="Unassembled WGS sequence"/>
</dbReference>
<protein>
    <submittedName>
        <fullName evidence="7">Peptidoglycan endopeptidase</fullName>
    </submittedName>
</protein>
<feature type="chain" id="PRO_5038875021" evidence="5">
    <location>
        <begin position="22"/>
        <end position="266"/>
    </location>
</feature>
<dbReference type="InterPro" id="IPR038765">
    <property type="entry name" value="Papain-like_cys_pep_sf"/>
</dbReference>
<dbReference type="SUPFAM" id="SSF54001">
    <property type="entry name" value="Cysteine proteinases"/>
    <property type="match status" value="1"/>
</dbReference>
<feature type="domain" description="NlpC/P60" evidence="6">
    <location>
        <begin position="147"/>
        <end position="266"/>
    </location>
</feature>
<dbReference type="EMBL" id="SPQQ01000006">
    <property type="protein sequence ID" value="TGE37069.1"/>
    <property type="molecule type" value="Genomic_DNA"/>
</dbReference>
<comment type="caution">
    <text evidence="7">The sequence shown here is derived from an EMBL/GenBank/DDBJ whole genome shotgun (WGS) entry which is preliminary data.</text>
</comment>
<comment type="similarity">
    <text evidence="1">Belongs to the peptidase C40 family.</text>
</comment>
<keyword evidence="5" id="KW-0732">Signal</keyword>
<dbReference type="InterPro" id="IPR000064">
    <property type="entry name" value="NLP_P60_dom"/>
</dbReference>
<keyword evidence="4" id="KW-0788">Thiol protease</keyword>
<dbReference type="AlphaFoldDB" id="A0A4Z0R3M2"/>
<evidence type="ECO:0000256" key="5">
    <source>
        <dbReference type="SAM" id="SignalP"/>
    </source>
</evidence>
<dbReference type="PANTHER" id="PTHR47053">
    <property type="entry name" value="MUREIN DD-ENDOPEPTIDASE MEPH-RELATED"/>
    <property type="match status" value="1"/>
</dbReference>
<evidence type="ECO:0000256" key="4">
    <source>
        <dbReference type="ARBA" id="ARBA00022807"/>
    </source>
</evidence>
<dbReference type="PANTHER" id="PTHR47053:SF1">
    <property type="entry name" value="MUREIN DD-ENDOPEPTIDASE MEPH-RELATED"/>
    <property type="match status" value="1"/>
</dbReference>
<keyword evidence="3" id="KW-0378">Hydrolase</keyword>
<evidence type="ECO:0000259" key="6">
    <source>
        <dbReference type="PROSITE" id="PS51935"/>
    </source>
</evidence>
<evidence type="ECO:0000256" key="1">
    <source>
        <dbReference type="ARBA" id="ARBA00007074"/>
    </source>
</evidence>